<sequence length="303" mass="34080">MNGYALFRYMAEQTETVQLLELQLSLSAEIRMWLPVVLPLIISTAVAIEIGDDLSFQLDLIKHQPCTRGNNAKWTKKLEFESGTDKRGPKLEPIPDRANCYTIGGKVDVLEDFHGEFSIYLELRNTASKKQVPESCVKQGPDGCGGFGSCLYCNACKTFGDNIGVQAQLLLDGNPIKCSDGLSKGTYNNLKLAFCLPKMEDILRSQGLTKETFLQLVRSDDGQSVRSMGIFATVYIFDTDVSKQMQTQARIESVYRKTKKSFFKDEPLPADVYWSLPFNMMIKNQQVFVACHKIYGNLKINQH</sequence>
<organism evidence="2 3">
    <name type="scientific">Ancylostoma ceylanicum</name>
    <dbReference type="NCBI Taxonomy" id="53326"/>
    <lineage>
        <taxon>Eukaryota</taxon>
        <taxon>Metazoa</taxon>
        <taxon>Ecdysozoa</taxon>
        <taxon>Nematoda</taxon>
        <taxon>Chromadorea</taxon>
        <taxon>Rhabditida</taxon>
        <taxon>Rhabditina</taxon>
        <taxon>Rhabditomorpha</taxon>
        <taxon>Strongyloidea</taxon>
        <taxon>Ancylostomatidae</taxon>
        <taxon>Ancylostomatinae</taxon>
        <taxon>Ancylostoma</taxon>
    </lineage>
</organism>
<keyword evidence="1" id="KW-0732">Signal</keyword>
<dbReference type="InterPro" id="IPR036846">
    <property type="entry name" value="GM2-AP_sf"/>
</dbReference>
<dbReference type="EMBL" id="JARK01001349">
    <property type="protein sequence ID" value="EYC24872.1"/>
    <property type="molecule type" value="Genomic_DNA"/>
</dbReference>
<comment type="caution">
    <text evidence="2">The sequence shown here is derived from an EMBL/GenBank/DDBJ whole genome shotgun (WGS) entry which is preliminary data.</text>
</comment>
<dbReference type="PANTHER" id="PTHR37976">
    <property type="entry name" value="PROTEIN CBG16927"/>
    <property type="match status" value="1"/>
</dbReference>
<protein>
    <submittedName>
        <fullName evidence="2">Uncharacterized protein</fullName>
    </submittedName>
</protein>
<dbReference type="SUPFAM" id="SSF63707">
    <property type="entry name" value="Ganglioside M2 (gm2) activator"/>
    <property type="match status" value="1"/>
</dbReference>
<evidence type="ECO:0000313" key="3">
    <source>
        <dbReference type="Proteomes" id="UP000024635"/>
    </source>
</evidence>
<reference evidence="3" key="1">
    <citation type="journal article" date="2015" name="Nat. Genet.">
        <title>The genome and transcriptome of the zoonotic hookworm Ancylostoma ceylanicum identify infection-specific gene families.</title>
        <authorList>
            <person name="Schwarz E.M."/>
            <person name="Hu Y."/>
            <person name="Antoshechkin I."/>
            <person name="Miller M.M."/>
            <person name="Sternberg P.W."/>
            <person name="Aroian R.V."/>
        </authorList>
    </citation>
    <scope>NUCLEOTIDE SEQUENCE</scope>
    <source>
        <strain evidence="3">HY135</strain>
    </source>
</reference>
<dbReference type="OrthoDB" id="5812527at2759"/>
<dbReference type="AlphaFoldDB" id="A0A016VCT4"/>
<dbReference type="PANTHER" id="PTHR37976:SF1">
    <property type="entry name" value="PROTEIN CBG16926"/>
    <property type="match status" value="1"/>
</dbReference>
<dbReference type="Gene3D" id="2.70.220.10">
    <property type="entry name" value="Ganglioside GM2 activator"/>
    <property type="match status" value="1"/>
</dbReference>
<evidence type="ECO:0000256" key="1">
    <source>
        <dbReference type="ARBA" id="ARBA00022729"/>
    </source>
</evidence>
<accession>A0A016VCT4</accession>
<gene>
    <name evidence="2" type="primary">Acey_s0013.g2150</name>
    <name evidence="2" type="synonym">Acey-C05E7.2</name>
    <name evidence="2" type="ORF">Y032_0013g2150</name>
</gene>
<keyword evidence="3" id="KW-1185">Reference proteome</keyword>
<proteinExistence type="predicted"/>
<evidence type="ECO:0000313" key="2">
    <source>
        <dbReference type="EMBL" id="EYC24872.1"/>
    </source>
</evidence>
<name>A0A016VCT4_9BILA</name>
<dbReference type="Proteomes" id="UP000024635">
    <property type="component" value="Unassembled WGS sequence"/>
</dbReference>